<evidence type="ECO:0000256" key="5">
    <source>
        <dbReference type="SAM" id="MobiDB-lite"/>
    </source>
</evidence>
<dbReference type="SUPFAM" id="SSF69318">
    <property type="entry name" value="Integrin alpha N-terminal domain"/>
    <property type="match status" value="1"/>
</dbReference>
<dbReference type="EMBL" id="SJPN01000002">
    <property type="protein sequence ID" value="TWU05881.1"/>
    <property type="molecule type" value="Genomic_DNA"/>
</dbReference>
<feature type="domain" description="SD-repeat containing protein B" evidence="6">
    <location>
        <begin position="364"/>
        <end position="444"/>
    </location>
</feature>
<keyword evidence="8" id="KW-1185">Reference proteome</keyword>
<evidence type="ECO:0000259" key="6">
    <source>
        <dbReference type="Pfam" id="PF17210"/>
    </source>
</evidence>
<dbReference type="SUPFAM" id="SSF117074">
    <property type="entry name" value="Hypothetical protein PA1324"/>
    <property type="match status" value="8"/>
</dbReference>
<feature type="region of interest" description="Disordered" evidence="5">
    <location>
        <begin position="1669"/>
        <end position="1694"/>
    </location>
</feature>
<evidence type="ECO:0000256" key="2">
    <source>
        <dbReference type="ARBA" id="ARBA00007257"/>
    </source>
</evidence>
<organism evidence="7 8">
    <name type="scientific">Stieleria varia</name>
    <dbReference type="NCBI Taxonomy" id="2528005"/>
    <lineage>
        <taxon>Bacteria</taxon>
        <taxon>Pseudomonadati</taxon>
        <taxon>Planctomycetota</taxon>
        <taxon>Planctomycetia</taxon>
        <taxon>Pirellulales</taxon>
        <taxon>Pirellulaceae</taxon>
        <taxon>Stieleria</taxon>
    </lineage>
</organism>
<dbReference type="PANTHER" id="PTHR36108">
    <property type="entry name" value="COLOSSIN-B-RELATED"/>
    <property type="match status" value="1"/>
</dbReference>
<evidence type="ECO:0000313" key="8">
    <source>
        <dbReference type="Proteomes" id="UP000320176"/>
    </source>
</evidence>
<protein>
    <submittedName>
        <fullName evidence="7">Serine-aspartate repeat-containing protein D</fullName>
    </submittedName>
</protein>
<feature type="domain" description="SD-repeat containing protein B" evidence="6">
    <location>
        <begin position="717"/>
        <end position="795"/>
    </location>
</feature>
<dbReference type="InterPro" id="IPR028994">
    <property type="entry name" value="Integrin_alpha_N"/>
</dbReference>
<name>A0A5C6B2X2_9BACT</name>
<sequence length="1694" mass="181992">MDVQRRTRGPERLERRELLAADPIHVGVVYVETDYLESDLDVGSDTQGDRFILSFNGGAPLTQLTELRITTDKDGDGISVGDPIFDTQAGGRGKNGFHGFQIVRVVAGDNRTVQAAAEVVDGGQELVLRLENFRAGDRLEFTLDVDEVLRNAIELSVFNDRLDVITSGQEFQDSILDATFEAPHYEVAHADELFVNDFGSPYDDFGLNLPPDEGSDPYSRPNRTAAAIAHTQQVPKPIELSGHVWVDNDLDIVRESGEPVLADVELALFQRNANGVFADTGHRTRTDTNGAYRFEKSLGLMPGEYQIVQTQPSGYLSVGSVPGTVDGLSTGFSKDANTLTGIFVPAGDLSVINMDFAEAQSATLSGFVYFDENNNGIREPGEMGIAGVTLQAIPNNTIAPQAVRTTVTLSDGSYSFDGLAPGSYDIVETVTPPGYVDGIDSAGTVNGVVVGVATNPGDVIRQVYLLGNETGVEYNFGEIVLGSIGGYVYVAAPGADCTADHNATGNTPLSGVKIELQTFDGSVIATDYTSPDGVYFFDDVPIGEYRIVQYTPAGYIDGTSFPGKINGRPVGVSNGGMFIENITMIAAGVGTDYSFCEASPASISGYVHIDGNDDGVRDAAESGVASVTISLKDDSNVVVATTQTDSSGRYEFTGLTPGRYTISETQPSGLFDGKDSVGTIEGQRVGIAQQDDQLQQIDLRQGLAGVEYNFGELQPASLSGMVYEDLDADCERDPDEAALADVVLILRDDQGNEIARTRTNPSGEYRFVGLRPGRYSVEEIQPEGYFDGGVKAGTAGGIVGENRITEIDLTSGENARDYDFCEEPGGRLAGTVFVDLDADRIQDANEQPLQDVTIVLRDEQGEVARTKTDINGNYFFEGLRRGRYTVEEIQPADYFDGGAKAGTAGGVVGENRISDIVLAAGQDAQDYDFCEEPGSELSGFVFVDQDDDCEFDAEEQPIQGVTIQLRDAAGNTVAQTVTDASGRYSFENLRSGTYQIFEQQPEGFFQGGQKLGTGGGEVLGADLMQVSLAAGQTVERYNFCEIAPSSISGSVWSDNDGDQKRDAGEVAIPGVSIRLIDGDGELLQTTTTDSSGRYSFHGLAPGIYSVSEVQPSGFFHGGQLIGSHGGTVLVEDLIDAIELRGVVDAIDYDFPELPPATISGFVFKDGADLALSSTPSPESLRDYRDGLFTSDDLPIAGVQIELRDANGMKLTDSDFLGGNAVDSSIIATDADGFYLFQGLRPGTYSIYQTQPEGFTDSLDTAGTLGGLAINAADEYSDEEAAIIASLRVDAATTDNWDAIIRITVGGGEHSEHNHFSEIQITSMPDFPKRATPPPISVAPAPLDTFEQTKRLVVISQPAQVLPPMVADTTSNVTWHLSVINGGFPRGISDEPDLVASVSARTVHRNGTEGDYAKGRWQLMTLEGQILQKSRGVTLGDSRAVALVGNFDGEAGDEVAIYVAGRWYVDLNGNGVWDAGDLWIKLGTDMDRPVVGDWDGDGKDDIGIFGRQWERDEFRVRQDAGLPDPANARRRRPNYHNRFVSAETRMEGRERLLVRGEDLQLRADAVDHVFQFGEEVDTPISGDWNGTGIDQIAVFRGGTWMLDSDGDGRHAKDEATFEFGEPGDQPVVGDFNGDGIDEVAVVRGDEWIIDIDGDHKLTGNDKRIKLKRMSADSQPIAGDWDGDGKDEPGYYDKAG</sequence>
<gene>
    <name evidence="7" type="primary">sdrD_1</name>
    <name evidence="7" type="ORF">Pla52n_15960</name>
</gene>
<comment type="caution">
    <text evidence="7">The sequence shown here is derived from an EMBL/GenBank/DDBJ whole genome shotgun (WGS) entry which is preliminary data.</text>
</comment>
<dbReference type="GO" id="GO:0005576">
    <property type="term" value="C:extracellular region"/>
    <property type="evidence" value="ECO:0007669"/>
    <property type="project" value="UniProtKB-SubCell"/>
</dbReference>
<comment type="similarity">
    <text evidence="2">Belongs to the serine-aspartate repeat-containing protein (SDr) family.</text>
</comment>
<dbReference type="InterPro" id="IPR013783">
    <property type="entry name" value="Ig-like_fold"/>
</dbReference>
<evidence type="ECO:0000256" key="3">
    <source>
        <dbReference type="ARBA" id="ARBA00022525"/>
    </source>
</evidence>
<dbReference type="Pfam" id="PF17210">
    <property type="entry name" value="SdrD_B"/>
    <property type="match status" value="8"/>
</dbReference>
<comment type="subcellular location">
    <subcellularLocation>
        <location evidence="1">Secreted</location>
    </subcellularLocation>
</comment>
<keyword evidence="3" id="KW-0964">Secreted</keyword>
<dbReference type="Proteomes" id="UP000320176">
    <property type="component" value="Unassembled WGS sequence"/>
</dbReference>
<feature type="domain" description="SD-repeat containing protein B" evidence="6">
    <location>
        <begin position="602"/>
        <end position="700"/>
    </location>
</feature>
<dbReference type="InterPro" id="IPR033764">
    <property type="entry name" value="Sdr_B"/>
</dbReference>
<proteinExistence type="inferred from homology"/>
<evidence type="ECO:0000256" key="4">
    <source>
        <dbReference type="ARBA" id="ARBA00022729"/>
    </source>
</evidence>
<dbReference type="OrthoDB" id="254354at2"/>
<dbReference type="Gene3D" id="2.60.40.10">
    <property type="entry name" value="Immunoglobulins"/>
    <property type="match status" value="9"/>
</dbReference>
<feature type="domain" description="SD-repeat containing protein B" evidence="6">
    <location>
        <begin position="830"/>
        <end position="905"/>
    </location>
</feature>
<feature type="compositionally biased region" description="Basic and acidic residues" evidence="5">
    <location>
        <begin position="1681"/>
        <end position="1694"/>
    </location>
</feature>
<dbReference type="SUPFAM" id="SSF49478">
    <property type="entry name" value="Cna protein B-type domain"/>
    <property type="match status" value="1"/>
</dbReference>
<evidence type="ECO:0000256" key="1">
    <source>
        <dbReference type="ARBA" id="ARBA00004613"/>
    </source>
</evidence>
<dbReference type="RefSeq" id="WP_146519062.1">
    <property type="nucleotide sequence ID" value="NZ_CP151726.1"/>
</dbReference>
<keyword evidence="4" id="KW-0732">Signal</keyword>
<feature type="domain" description="SD-repeat containing protein B" evidence="6">
    <location>
        <begin position="484"/>
        <end position="558"/>
    </location>
</feature>
<feature type="domain" description="SD-repeat containing protein B" evidence="6">
    <location>
        <begin position="938"/>
        <end position="1013"/>
    </location>
</feature>
<dbReference type="PANTHER" id="PTHR36108:SF13">
    <property type="entry name" value="COLOSSIN-B-RELATED"/>
    <property type="match status" value="1"/>
</dbReference>
<feature type="domain" description="SD-repeat containing protein B" evidence="6">
    <location>
        <begin position="242"/>
        <end position="327"/>
    </location>
</feature>
<accession>A0A5C6B2X2</accession>
<evidence type="ECO:0000313" key="7">
    <source>
        <dbReference type="EMBL" id="TWU05881.1"/>
    </source>
</evidence>
<feature type="domain" description="SD-repeat containing protein B" evidence="6">
    <location>
        <begin position="1047"/>
        <end position="1119"/>
    </location>
</feature>
<reference evidence="7 8" key="1">
    <citation type="submission" date="2019-02" db="EMBL/GenBank/DDBJ databases">
        <title>Deep-cultivation of Planctomycetes and their phenomic and genomic characterization uncovers novel biology.</title>
        <authorList>
            <person name="Wiegand S."/>
            <person name="Jogler M."/>
            <person name="Boedeker C."/>
            <person name="Pinto D."/>
            <person name="Vollmers J."/>
            <person name="Rivas-Marin E."/>
            <person name="Kohn T."/>
            <person name="Peeters S.H."/>
            <person name="Heuer A."/>
            <person name="Rast P."/>
            <person name="Oberbeckmann S."/>
            <person name="Bunk B."/>
            <person name="Jeske O."/>
            <person name="Meyerdierks A."/>
            <person name="Storesund J.E."/>
            <person name="Kallscheuer N."/>
            <person name="Luecker S."/>
            <person name="Lage O.M."/>
            <person name="Pohl T."/>
            <person name="Merkel B.J."/>
            <person name="Hornburger P."/>
            <person name="Mueller R.-W."/>
            <person name="Bruemmer F."/>
            <person name="Labrenz M."/>
            <person name="Spormann A.M."/>
            <person name="Op Den Camp H."/>
            <person name="Overmann J."/>
            <person name="Amann R."/>
            <person name="Jetten M.S.M."/>
            <person name="Mascher T."/>
            <person name="Medema M.H."/>
            <person name="Devos D.P."/>
            <person name="Kaster A.-K."/>
            <person name="Ovreas L."/>
            <person name="Rohde M."/>
            <person name="Galperin M.Y."/>
            <person name="Jogler C."/>
        </authorList>
    </citation>
    <scope>NUCLEOTIDE SEQUENCE [LARGE SCALE GENOMIC DNA]</scope>
    <source>
        <strain evidence="7 8">Pla52n</strain>
    </source>
</reference>